<sequence length="125" mass="14176">MQTKKVPITASMIAILIVIGIVMAKSNQDDTDKEVPDDEVLAEVIDRNGVQIELVQPEKIASILIDGQRMMITSERSPIHISAQMLESFYVLLVSNNILTEVEAEKDYMERIKWLKKQSIFTITK</sequence>
<gene>
    <name evidence="1" type="ORF">BEP19_09255</name>
</gene>
<comment type="caution">
    <text evidence="1">The sequence shown here is derived from an EMBL/GenBank/DDBJ whole genome shotgun (WGS) entry which is preliminary data.</text>
</comment>
<evidence type="ECO:0000313" key="1">
    <source>
        <dbReference type="EMBL" id="RKD24556.1"/>
    </source>
</evidence>
<organism evidence="1 2">
    <name type="scientific">Ammoniphilus oxalaticus</name>
    <dbReference type="NCBI Taxonomy" id="66863"/>
    <lineage>
        <taxon>Bacteria</taxon>
        <taxon>Bacillati</taxon>
        <taxon>Bacillota</taxon>
        <taxon>Bacilli</taxon>
        <taxon>Bacillales</taxon>
        <taxon>Paenibacillaceae</taxon>
        <taxon>Aneurinibacillus group</taxon>
        <taxon>Ammoniphilus</taxon>
    </lineage>
</organism>
<reference evidence="1 2" key="1">
    <citation type="submission" date="2016-08" db="EMBL/GenBank/DDBJ databases">
        <title>Novel Firmicute Genomes.</title>
        <authorList>
            <person name="Poppleton D.I."/>
            <person name="Gribaldo S."/>
        </authorList>
    </citation>
    <scope>NUCLEOTIDE SEQUENCE [LARGE SCALE GENOMIC DNA]</scope>
    <source>
        <strain evidence="1 2">RAOx-1</strain>
    </source>
</reference>
<name>A0A419SKU8_9BACL</name>
<dbReference type="OrthoDB" id="9804799at2"/>
<dbReference type="Proteomes" id="UP000284219">
    <property type="component" value="Unassembled WGS sequence"/>
</dbReference>
<keyword evidence="2" id="KW-1185">Reference proteome</keyword>
<evidence type="ECO:0000313" key="2">
    <source>
        <dbReference type="Proteomes" id="UP000284219"/>
    </source>
</evidence>
<proteinExistence type="predicted"/>
<dbReference type="RefSeq" id="WP_120189852.1">
    <property type="nucleotide sequence ID" value="NZ_MCHY01000008.1"/>
</dbReference>
<accession>A0A419SKU8</accession>
<dbReference type="AlphaFoldDB" id="A0A419SKU8"/>
<dbReference type="EMBL" id="MCHY01000008">
    <property type="protein sequence ID" value="RKD24556.1"/>
    <property type="molecule type" value="Genomic_DNA"/>
</dbReference>
<protein>
    <submittedName>
        <fullName evidence="1">Uncharacterized protein</fullName>
    </submittedName>
</protein>